<comment type="caution">
    <text evidence="1">The sequence shown here is derived from an EMBL/GenBank/DDBJ whole genome shotgun (WGS) entry which is preliminary data.</text>
</comment>
<dbReference type="PANTHER" id="PTHR33221">
    <property type="entry name" value="WINGED HELIX-TURN-HELIX TRANSCRIPTIONAL REGULATOR, RRF2 FAMILY"/>
    <property type="match status" value="1"/>
</dbReference>
<reference evidence="2" key="1">
    <citation type="journal article" date="2019" name="Int. J. Syst. Evol. Microbiol.">
        <title>The Global Catalogue of Microorganisms (GCM) 10K type strain sequencing project: providing services to taxonomists for standard genome sequencing and annotation.</title>
        <authorList>
            <consortium name="The Broad Institute Genomics Platform"/>
            <consortium name="The Broad Institute Genome Sequencing Center for Infectious Disease"/>
            <person name="Wu L."/>
            <person name="Ma J."/>
        </authorList>
    </citation>
    <scope>NUCLEOTIDE SEQUENCE [LARGE SCALE GENOMIC DNA]</scope>
    <source>
        <strain evidence="2">TBRC 1826</strain>
    </source>
</reference>
<sequence>MQPRVPRPSCDGLTTTETATTFIAVRFAVTAGGPVAISSRSAVAIHALTMLARWGDHSLTSAEIADSLASNPVLVRRILGGLRDAGLVWSTEGRGGGWTLARPAREITLYDAYSAVEDGPILSRHAHPPSDACEVGRHMQGLLEAEFRDAEQAMSERLGRTTIAQMLRQVLDAEREFGLQKR</sequence>
<dbReference type="Proteomes" id="UP001595847">
    <property type="component" value="Unassembled WGS sequence"/>
</dbReference>
<dbReference type="SUPFAM" id="SSF46785">
    <property type="entry name" value="Winged helix' DNA-binding domain"/>
    <property type="match status" value="1"/>
</dbReference>
<gene>
    <name evidence="1" type="ORF">ACFOVU_06950</name>
</gene>
<dbReference type="InterPro" id="IPR000944">
    <property type="entry name" value="Tscrpt_reg_Rrf2"/>
</dbReference>
<dbReference type="PANTHER" id="PTHR33221:SF15">
    <property type="entry name" value="HTH-TYPE TRANSCRIPTIONAL REGULATOR YWGB-RELATED"/>
    <property type="match status" value="1"/>
</dbReference>
<dbReference type="Gene3D" id="1.10.10.10">
    <property type="entry name" value="Winged helix-like DNA-binding domain superfamily/Winged helix DNA-binding domain"/>
    <property type="match status" value="1"/>
</dbReference>
<dbReference type="EMBL" id="JBHSBH010000004">
    <property type="protein sequence ID" value="MFC3995644.1"/>
    <property type="molecule type" value="Genomic_DNA"/>
</dbReference>
<name>A0ABV8FJT8_9ACTN</name>
<dbReference type="InterPro" id="IPR036390">
    <property type="entry name" value="WH_DNA-bd_sf"/>
</dbReference>
<dbReference type="RefSeq" id="WP_378530928.1">
    <property type="nucleotide sequence ID" value="NZ_JBHSBH010000004.1"/>
</dbReference>
<proteinExistence type="predicted"/>
<evidence type="ECO:0000313" key="1">
    <source>
        <dbReference type="EMBL" id="MFC3995644.1"/>
    </source>
</evidence>
<protein>
    <submittedName>
        <fullName evidence="1">Rrf2 family transcriptional regulator</fullName>
    </submittedName>
</protein>
<accession>A0ABV8FJT8</accession>
<dbReference type="PROSITE" id="PS51197">
    <property type="entry name" value="HTH_RRF2_2"/>
    <property type="match status" value="1"/>
</dbReference>
<keyword evidence="2" id="KW-1185">Reference proteome</keyword>
<organism evidence="1 2">
    <name type="scientific">Nocardiopsis sediminis</name>
    <dbReference type="NCBI Taxonomy" id="1778267"/>
    <lineage>
        <taxon>Bacteria</taxon>
        <taxon>Bacillati</taxon>
        <taxon>Actinomycetota</taxon>
        <taxon>Actinomycetes</taxon>
        <taxon>Streptosporangiales</taxon>
        <taxon>Nocardiopsidaceae</taxon>
        <taxon>Nocardiopsis</taxon>
    </lineage>
</organism>
<dbReference type="Pfam" id="PF02082">
    <property type="entry name" value="Rrf2"/>
    <property type="match status" value="1"/>
</dbReference>
<dbReference type="InterPro" id="IPR036388">
    <property type="entry name" value="WH-like_DNA-bd_sf"/>
</dbReference>
<evidence type="ECO:0000313" key="2">
    <source>
        <dbReference type="Proteomes" id="UP001595847"/>
    </source>
</evidence>